<organism evidence="9 10">
    <name type="scientific">Pedosphaera parvula (strain Ellin514)</name>
    <dbReference type="NCBI Taxonomy" id="320771"/>
    <lineage>
        <taxon>Bacteria</taxon>
        <taxon>Pseudomonadati</taxon>
        <taxon>Verrucomicrobiota</taxon>
        <taxon>Pedosphaerae</taxon>
        <taxon>Pedosphaerales</taxon>
        <taxon>Pedosphaeraceae</taxon>
        <taxon>Pedosphaera</taxon>
    </lineage>
</organism>
<feature type="coiled-coil region" evidence="6">
    <location>
        <begin position="263"/>
        <end position="304"/>
    </location>
</feature>
<dbReference type="InterPro" id="IPR007627">
    <property type="entry name" value="RNA_pol_sigma70_r2"/>
</dbReference>
<dbReference type="Proteomes" id="UP000003688">
    <property type="component" value="Unassembled WGS sequence"/>
</dbReference>
<proteinExistence type="inferred from homology"/>
<dbReference type="STRING" id="320771.Cflav_PD4149"/>
<dbReference type="PANTHER" id="PTHR43133:SF8">
    <property type="entry name" value="RNA POLYMERASE SIGMA FACTOR HI_1459-RELATED"/>
    <property type="match status" value="1"/>
</dbReference>
<dbReference type="GO" id="GO:0006352">
    <property type="term" value="P:DNA-templated transcription initiation"/>
    <property type="evidence" value="ECO:0007669"/>
    <property type="project" value="InterPro"/>
</dbReference>
<evidence type="ECO:0000313" key="10">
    <source>
        <dbReference type="Proteomes" id="UP000003688"/>
    </source>
</evidence>
<evidence type="ECO:0000259" key="8">
    <source>
        <dbReference type="Pfam" id="PF04545"/>
    </source>
</evidence>
<keyword evidence="5" id="KW-0804">Transcription</keyword>
<gene>
    <name evidence="9" type="ORF">Cflav_PD4149</name>
</gene>
<dbReference type="InterPro" id="IPR036388">
    <property type="entry name" value="WH-like_DNA-bd_sf"/>
</dbReference>
<dbReference type="EMBL" id="ABOX02000009">
    <property type="protein sequence ID" value="EEF61471.1"/>
    <property type="molecule type" value="Genomic_DNA"/>
</dbReference>
<evidence type="ECO:0000259" key="7">
    <source>
        <dbReference type="Pfam" id="PF04542"/>
    </source>
</evidence>
<dbReference type="GO" id="GO:0016987">
    <property type="term" value="F:sigma factor activity"/>
    <property type="evidence" value="ECO:0007669"/>
    <property type="project" value="UniProtKB-KW"/>
</dbReference>
<feature type="domain" description="RNA polymerase sigma-70 region 2" evidence="7">
    <location>
        <begin position="25"/>
        <end position="90"/>
    </location>
</feature>
<keyword evidence="10" id="KW-1185">Reference proteome</keyword>
<dbReference type="SUPFAM" id="SSF88659">
    <property type="entry name" value="Sigma3 and sigma4 domains of RNA polymerase sigma factors"/>
    <property type="match status" value="1"/>
</dbReference>
<keyword evidence="4" id="KW-0238">DNA-binding</keyword>
<evidence type="ECO:0000256" key="1">
    <source>
        <dbReference type="ARBA" id="ARBA00010641"/>
    </source>
</evidence>
<dbReference type="GO" id="GO:0003677">
    <property type="term" value="F:DNA binding"/>
    <property type="evidence" value="ECO:0007669"/>
    <property type="project" value="UniProtKB-KW"/>
</dbReference>
<dbReference type="Gene3D" id="1.10.10.10">
    <property type="entry name" value="Winged helix-like DNA-binding domain superfamily/Winged helix DNA-binding domain"/>
    <property type="match status" value="1"/>
</dbReference>
<keyword evidence="2" id="KW-0805">Transcription regulation</keyword>
<dbReference type="InterPro" id="IPR007630">
    <property type="entry name" value="RNA_pol_sigma70_r4"/>
</dbReference>
<dbReference type="Pfam" id="PF04542">
    <property type="entry name" value="Sigma70_r2"/>
    <property type="match status" value="1"/>
</dbReference>
<keyword evidence="3" id="KW-0731">Sigma factor</keyword>
<dbReference type="RefSeq" id="WP_007414363.1">
    <property type="nucleotide sequence ID" value="NZ_ABOX02000009.1"/>
</dbReference>
<accession>B9XEX3</accession>
<comment type="caution">
    <text evidence="9">The sequence shown here is derived from an EMBL/GenBank/DDBJ whole genome shotgun (WGS) entry which is preliminary data.</text>
</comment>
<evidence type="ECO:0000256" key="5">
    <source>
        <dbReference type="ARBA" id="ARBA00023163"/>
    </source>
</evidence>
<sequence>MPEMNDIDLLRQYASSKSEEAFSALVSRHINLVYSAAMRYVGNQSQAEEITQAVFIILAKKAASLSSGTILSGWLFKTARLTAANYLRTEIRRSRREQEAYMQSNLHETESEAWKQIAPLLDDAIAELGETDRNALVLRFVEGKDLKQVGAALGTTEEAAKKRVSRAVDKLRGLFSRKDITLSAAALSAAIAAHSIQAAPAGLVASVTTGAITGTAVTTTTLSLVKGTLKLMAWTKVKIAAGVAVTAMMAYQWHENYTQKQELHTVQEQLHQREQELKTQKDTLAILQAERSEMAEKMHAAQVEKAKLIGGKKAAVAAATAAAKASLASGSNGSFGGMLSKMMSDPGMKEFMKQQSLSALRIQYGQLVKQLNLSPEETDKFYQILGDNALTGIERTSAVMKGDVDRTVAKQEIDEDQKQLKEKIKGLLGEDGFKQYEDYKESVPAQTSLNLYKGQLTENSLSDEQSARLLDIMKREGKQVTKLDNTSLSLSGGAMDTYLKQQSESNQRIFQQSADFLKPEQLAALGKFQTNMLNMTKAAMSMSKQFMGDAK</sequence>
<evidence type="ECO:0000256" key="4">
    <source>
        <dbReference type="ARBA" id="ARBA00023125"/>
    </source>
</evidence>
<dbReference type="Pfam" id="PF04545">
    <property type="entry name" value="Sigma70_r4"/>
    <property type="match status" value="1"/>
</dbReference>
<dbReference type="InterPro" id="IPR013324">
    <property type="entry name" value="RNA_pol_sigma_r3/r4-like"/>
</dbReference>
<feature type="domain" description="RNA polymerase sigma-70 region 4" evidence="8">
    <location>
        <begin position="124"/>
        <end position="172"/>
    </location>
</feature>
<dbReference type="Gene3D" id="1.10.1740.10">
    <property type="match status" value="1"/>
</dbReference>
<dbReference type="SUPFAM" id="SSF88946">
    <property type="entry name" value="Sigma2 domain of RNA polymerase sigma factors"/>
    <property type="match status" value="1"/>
</dbReference>
<evidence type="ECO:0000256" key="3">
    <source>
        <dbReference type="ARBA" id="ARBA00023082"/>
    </source>
</evidence>
<dbReference type="InterPro" id="IPR014284">
    <property type="entry name" value="RNA_pol_sigma-70_dom"/>
</dbReference>
<comment type="similarity">
    <text evidence="1">Belongs to the sigma-70 factor family. ECF subfamily.</text>
</comment>
<dbReference type="NCBIfam" id="TIGR02937">
    <property type="entry name" value="sigma70-ECF"/>
    <property type="match status" value="1"/>
</dbReference>
<protein>
    <submittedName>
        <fullName evidence="9">RNA polymerase, sigma-24 subunit, ECF subfamily</fullName>
    </submittedName>
</protein>
<dbReference type="AlphaFoldDB" id="B9XEX3"/>
<dbReference type="CDD" id="cd06171">
    <property type="entry name" value="Sigma70_r4"/>
    <property type="match status" value="1"/>
</dbReference>
<dbReference type="InterPro" id="IPR013325">
    <property type="entry name" value="RNA_pol_sigma_r2"/>
</dbReference>
<keyword evidence="6" id="KW-0175">Coiled coil</keyword>
<evidence type="ECO:0000313" key="9">
    <source>
        <dbReference type="EMBL" id="EEF61471.1"/>
    </source>
</evidence>
<name>B9XEX3_PEDPL</name>
<dbReference type="InterPro" id="IPR039425">
    <property type="entry name" value="RNA_pol_sigma-70-like"/>
</dbReference>
<evidence type="ECO:0000256" key="6">
    <source>
        <dbReference type="SAM" id="Coils"/>
    </source>
</evidence>
<dbReference type="PANTHER" id="PTHR43133">
    <property type="entry name" value="RNA POLYMERASE ECF-TYPE SIGMA FACTO"/>
    <property type="match status" value="1"/>
</dbReference>
<reference evidence="9 10" key="1">
    <citation type="journal article" date="2011" name="J. Bacteriol.">
        <title>Genome sequence of 'Pedosphaera parvula' Ellin514, an aerobic Verrucomicrobial isolate from pasture soil.</title>
        <authorList>
            <person name="Kant R."/>
            <person name="van Passel M.W."/>
            <person name="Sangwan P."/>
            <person name="Palva A."/>
            <person name="Lucas S."/>
            <person name="Copeland A."/>
            <person name="Lapidus A."/>
            <person name="Glavina Del Rio T."/>
            <person name="Dalin E."/>
            <person name="Tice H."/>
            <person name="Bruce D."/>
            <person name="Goodwin L."/>
            <person name="Pitluck S."/>
            <person name="Chertkov O."/>
            <person name="Larimer F.W."/>
            <person name="Land M.L."/>
            <person name="Hauser L."/>
            <person name="Brettin T.S."/>
            <person name="Detter J.C."/>
            <person name="Han S."/>
            <person name="de Vos W.M."/>
            <person name="Janssen P.H."/>
            <person name="Smidt H."/>
        </authorList>
    </citation>
    <scope>NUCLEOTIDE SEQUENCE [LARGE SCALE GENOMIC DNA]</scope>
    <source>
        <strain evidence="9 10">Ellin514</strain>
    </source>
</reference>
<evidence type="ECO:0000256" key="2">
    <source>
        <dbReference type="ARBA" id="ARBA00023015"/>
    </source>
</evidence>